<evidence type="ECO:0000256" key="2">
    <source>
        <dbReference type="ARBA" id="ARBA00022723"/>
    </source>
</evidence>
<dbReference type="GO" id="GO:0005507">
    <property type="term" value="F:copper ion binding"/>
    <property type="evidence" value="ECO:0007669"/>
    <property type="project" value="InterPro"/>
</dbReference>
<evidence type="ECO:0000256" key="4">
    <source>
        <dbReference type="SAM" id="Phobius"/>
    </source>
</evidence>
<comment type="caution">
    <text evidence="6">The sequence shown here is derived from an EMBL/GenBank/DDBJ whole genome shotgun (WGS) entry which is preliminary data.</text>
</comment>
<evidence type="ECO:0000313" key="7">
    <source>
        <dbReference type="Proteomes" id="UP000186308"/>
    </source>
</evidence>
<dbReference type="PANTHER" id="PTHR42838:SF2">
    <property type="entry name" value="NITROUS-OXIDE REDUCTASE"/>
    <property type="match status" value="1"/>
</dbReference>
<dbReference type="AlphaFoldDB" id="A0A8G2CQ20"/>
<dbReference type="GO" id="GO:0030313">
    <property type="term" value="C:cell envelope"/>
    <property type="evidence" value="ECO:0007669"/>
    <property type="project" value="UniProtKB-SubCell"/>
</dbReference>
<dbReference type="SUPFAM" id="SSF49503">
    <property type="entry name" value="Cupredoxins"/>
    <property type="match status" value="1"/>
</dbReference>
<keyword evidence="4" id="KW-1133">Transmembrane helix</keyword>
<evidence type="ECO:0000256" key="3">
    <source>
        <dbReference type="ARBA" id="ARBA00023008"/>
    </source>
</evidence>
<feature type="domain" description="Cytochrome oxidase subunit II copper A binding" evidence="5">
    <location>
        <begin position="80"/>
        <end position="175"/>
    </location>
</feature>
<dbReference type="InterPro" id="IPR051403">
    <property type="entry name" value="NosZ/Cyto_c_oxidase_sub2"/>
</dbReference>
<dbReference type="PROSITE" id="PS00078">
    <property type="entry name" value="COX2"/>
    <property type="match status" value="1"/>
</dbReference>
<gene>
    <name evidence="6" type="ORF">SAMN05421828_15011</name>
</gene>
<dbReference type="Gene3D" id="2.60.40.420">
    <property type="entry name" value="Cupredoxins - blue copper proteins"/>
    <property type="match status" value="1"/>
</dbReference>
<sequence>MSDITPETRFDHAFHKAADRHERVWIFFTIALLALLFAGTLAFVAVDFGVVAKGAGFYKSPLTPADSPLFKSGKLVKTGPSAYSAYVTGKLWYWTPSPIHVPQGATVTFYVTSADVIHGFEVQGTTINLTAIPGVVGTVSYTFDKARIYHIVCNEYCGIAHQSMIGEIIVDRRPT</sequence>
<dbReference type="InterPro" id="IPR001505">
    <property type="entry name" value="Copper_CuA"/>
</dbReference>
<keyword evidence="7" id="KW-1185">Reference proteome</keyword>
<organism evidence="6 7">
    <name type="scientific">Acidiphilium rubrum</name>
    <dbReference type="NCBI Taxonomy" id="526"/>
    <lineage>
        <taxon>Bacteria</taxon>
        <taxon>Pseudomonadati</taxon>
        <taxon>Pseudomonadota</taxon>
        <taxon>Alphaproteobacteria</taxon>
        <taxon>Acetobacterales</taxon>
        <taxon>Acidocellaceae</taxon>
        <taxon>Acidiphilium</taxon>
    </lineage>
</organism>
<dbReference type="CDD" id="cd13913">
    <property type="entry name" value="ba3_CcO_II_C"/>
    <property type="match status" value="1"/>
</dbReference>
<accession>A0A8G2CQ20</accession>
<dbReference type="EMBL" id="FTNE01000050">
    <property type="protein sequence ID" value="SIR54243.1"/>
    <property type="molecule type" value="Genomic_DNA"/>
</dbReference>
<dbReference type="OrthoDB" id="9781261at2"/>
<feature type="transmembrane region" description="Helical" evidence="4">
    <location>
        <begin position="24"/>
        <end position="50"/>
    </location>
</feature>
<evidence type="ECO:0000259" key="5">
    <source>
        <dbReference type="PROSITE" id="PS50857"/>
    </source>
</evidence>
<reference evidence="6 7" key="1">
    <citation type="submission" date="2017-01" db="EMBL/GenBank/DDBJ databases">
        <authorList>
            <person name="Varghese N."/>
            <person name="Submissions S."/>
        </authorList>
    </citation>
    <scope>NUCLEOTIDE SEQUENCE [LARGE SCALE GENOMIC DNA]</scope>
    <source>
        <strain evidence="6 7">ATCC 35905</strain>
    </source>
</reference>
<evidence type="ECO:0000256" key="1">
    <source>
        <dbReference type="ARBA" id="ARBA00004196"/>
    </source>
</evidence>
<dbReference type="RefSeq" id="WP_029313961.1">
    <property type="nucleotide sequence ID" value="NZ_FTNE01000050.1"/>
</dbReference>
<keyword evidence="4" id="KW-0812">Transmembrane</keyword>
<protein>
    <submittedName>
        <fullName evidence="6">Cytochrome c oxidase subunit 2</fullName>
    </submittedName>
</protein>
<dbReference type="Pfam" id="PF00116">
    <property type="entry name" value="COX2"/>
    <property type="match status" value="1"/>
</dbReference>
<dbReference type="InterPro" id="IPR034214">
    <property type="entry name" value="Ba3_CcO_II_C"/>
</dbReference>
<dbReference type="InterPro" id="IPR002429">
    <property type="entry name" value="CcO_II-like_C"/>
</dbReference>
<dbReference type="InterPro" id="IPR008972">
    <property type="entry name" value="Cupredoxin"/>
</dbReference>
<dbReference type="Proteomes" id="UP000186308">
    <property type="component" value="Unassembled WGS sequence"/>
</dbReference>
<keyword evidence="3" id="KW-0186">Copper</keyword>
<dbReference type="GO" id="GO:0016020">
    <property type="term" value="C:membrane"/>
    <property type="evidence" value="ECO:0007669"/>
    <property type="project" value="InterPro"/>
</dbReference>
<evidence type="ECO:0000313" key="6">
    <source>
        <dbReference type="EMBL" id="SIR54243.1"/>
    </source>
</evidence>
<comment type="subcellular location">
    <subcellularLocation>
        <location evidence="1">Cell envelope</location>
    </subcellularLocation>
</comment>
<keyword evidence="2" id="KW-0479">Metal-binding</keyword>
<dbReference type="PROSITE" id="PS50857">
    <property type="entry name" value="COX2_CUA"/>
    <property type="match status" value="1"/>
</dbReference>
<proteinExistence type="predicted"/>
<dbReference type="GO" id="GO:0004129">
    <property type="term" value="F:cytochrome-c oxidase activity"/>
    <property type="evidence" value="ECO:0007669"/>
    <property type="project" value="InterPro"/>
</dbReference>
<dbReference type="PANTHER" id="PTHR42838">
    <property type="entry name" value="CYTOCHROME C OXIDASE SUBUNIT II"/>
    <property type="match status" value="1"/>
</dbReference>
<keyword evidence="4" id="KW-0472">Membrane</keyword>
<name>A0A8G2CQ20_ACIRU</name>